<evidence type="ECO:0000313" key="3">
    <source>
        <dbReference type="Proteomes" id="UP000559987"/>
    </source>
</evidence>
<reference evidence="2 3" key="1">
    <citation type="submission" date="2020-08" db="EMBL/GenBank/DDBJ databases">
        <title>Genomic Encyclopedia of Type Strains, Phase III (KMG-III): the genomes of soil and plant-associated and newly described type strains.</title>
        <authorList>
            <person name="Whitman W."/>
        </authorList>
    </citation>
    <scope>NUCLEOTIDE SEQUENCE [LARGE SCALE GENOMIC DNA]</scope>
    <source>
        <strain evidence="2 3">CECT 8571</strain>
    </source>
</reference>
<proteinExistence type="predicted"/>
<dbReference type="AlphaFoldDB" id="A0A839UJH9"/>
<dbReference type="RefSeq" id="WP_183909758.1">
    <property type="nucleotide sequence ID" value="NZ_JACHXZ010000002.1"/>
</dbReference>
<feature type="transmembrane region" description="Helical" evidence="1">
    <location>
        <begin position="81"/>
        <end position="101"/>
    </location>
</feature>
<comment type="caution">
    <text evidence="2">The sequence shown here is derived from an EMBL/GenBank/DDBJ whole genome shotgun (WGS) entry which is preliminary data.</text>
</comment>
<dbReference type="EMBL" id="JACHXZ010000002">
    <property type="protein sequence ID" value="MBB3168264.1"/>
    <property type="molecule type" value="Genomic_DNA"/>
</dbReference>
<protein>
    <submittedName>
        <fullName evidence="2">Sigma-E factor negative regulatory protein RseC</fullName>
    </submittedName>
</protein>
<evidence type="ECO:0000313" key="2">
    <source>
        <dbReference type="EMBL" id="MBB3168264.1"/>
    </source>
</evidence>
<keyword evidence="1" id="KW-1133">Transmembrane helix</keyword>
<dbReference type="Pfam" id="PF04246">
    <property type="entry name" value="RseC_MucC"/>
    <property type="match status" value="1"/>
</dbReference>
<sequence length="147" mass="15856">MKRIMEQGRIVRISSGQTWVESINRSACGQCAAKSVCGQSALAKWAEASNLLAIDDVNPDWQVGDHVSFYVPGDALARAALLVYMMPLACMLLLSTLAYHLWSHDGVALAGAGIGLWVGMKLVQKFTVKSDKGLQMGLTLGDKLIHP</sequence>
<keyword evidence="1" id="KW-0812">Transmembrane</keyword>
<keyword evidence="1" id="KW-0472">Membrane</keyword>
<feature type="transmembrane region" description="Helical" evidence="1">
    <location>
        <begin position="107"/>
        <end position="123"/>
    </location>
</feature>
<dbReference type="PIRSF" id="PIRSF004923">
    <property type="entry name" value="RseC"/>
    <property type="match status" value="1"/>
</dbReference>
<dbReference type="PANTHER" id="PTHR35867">
    <property type="entry name" value="PROTEIN RSEC"/>
    <property type="match status" value="1"/>
</dbReference>
<accession>A0A839UJH9</accession>
<organism evidence="2 3">
    <name type="scientific">Simiduia aestuariiviva</name>
    <dbReference type="NCBI Taxonomy" id="1510459"/>
    <lineage>
        <taxon>Bacteria</taxon>
        <taxon>Pseudomonadati</taxon>
        <taxon>Pseudomonadota</taxon>
        <taxon>Gammaproteobacteria</taxon>
        <taxon>Cellvibrionales</taxon>
        <taxon>Cellvibrionaceae</taxon>
        <taxon>Simiduia</taxon>
    </lineage>
</organism>
<dbReference type="InterPro" id="IPR007359">
    <property type="entry name" value="SigmaE_reg_RseC_MucC"/>
</dbReference>
<name>A0A839UJH9_9GAMM</name>
<evidence type="ECO:0000256" key="1">
    <source>
        <dbReference type="SAM" id="Phobius"/>
    </source>
</evidence>
<gene>
    <name evidence="2" type="ORF">FHS30_001448</name>
</gene>
<dbReference type="PANTHER" id="PTHR35867:SF1">
    <property type="entry name" value="PROTEIN RSEC"/>
    <property type="match status" value="1"/>
</dbReference>
<dbReference type="InterPro" id="IPR026268">
    <property type="entry name" value="RseC"/>
</dbReference>
<dbReference type="Proteomes" id="UP000559987">
    <property type="component" value="Unassembled WGS sequence"/>
</dbReference>
<keyword evidence="3" id="KW-1185">Reference proteome</keyword>